<reference evidence="2 3" key="1">
    <citation type="journal article" date="2023" name="Limnol Oceanogr Lett">
        <title>Environmental adaptations by the intertidal Antarctic cyanobacterium Halotia branconii CENA392 as revealed using long-read genome sequencing.</title>
        <authorList>
            <person name="Dextro R.B."/>
            <person name="Delbaje E."/>
            <person name="Freitas P.N.N."/>
            <person name="Geraldes V."/>
            <person name="Pinto E."/>
            <person name="Long P.F."/>
            <person name="Fiore M.F."/>
        </authorList>
    </citation>
    <scope>NUCLEOTIDE SEQUENCE [LARGE SCALE GENOMIC DNA]</scope>
    <source>
        <strain evidence="2 3">CENA392</strain>
    </source>
</reference>
<dbReference type="InterPro" id="IPR011335">
    <property type="entry name" value="Restrct_endonuc-II-like"/>
</dbReference>
<evidence type="ECO:0000313" key="3">
    <source>
        <dbReference type="Proteomes" id="UP001223520"/>
    </source>
</evidence>
<name>A0AAJ6NQ35_9CYAN</name>
<sequence length="191" mass="21536">MTVQLLRRKFTVEQYQKMIESGILTEDDRVELIRGEIIEMSPIGTKHAACVNRMINLLVQLLGKRVIVAAQNPVALNDNSQPQPDVALLKPRDDFYATAHPQPQDIFLLIEVADSTIEYDREEKIPLYAQANIIEVWLVDINEEIVEVYQQPTAAGYQLMQKFASSQTLSLPAFPDVNITVNEIFGHSSAV</sequence>
<keyword evidence="2" id="KW-0378">Hydrolase</keyword>
<dbReference type="GO" id="GO:0004519">
    <property type="term" value="F:endonuclease activity"/>
    <property type="evidence" value="ECO:0007669"/>
    <property type="project" value="UniProtKB-KW"/>
</dbReference>
<organism evidence="2 3">
    <name type="scientific">Halotia branconii CENA392</name>
    <dbReference type="NCBI Taxonomy" id="1539056"/>
    <lineage>
        <taxon>Bacteria</taxon>
        <taxon>Bacillati</taxon>
        <taxon>Cyanobacteriota</taxon>
        <taxon>Cyanophyceae</taxon>
        <taxon>Nostocales</taxon>
        <taxon>Nodulariaceae</taxon>
        <taxon>Halotia</taxon>
    </lineage>
</organism>
<proteinExistence type="predicted"/>
<feature type="domain" description="Putative restriction endonuclease" evidence="1">
    <location>
        <begin position="12"/>
        <end position="181"/>
    </location>
</feature>
<dbReference type="Gene3D" id="3.90.1570.10">
    <property type="entry name" value="tt1808, chain A"/>
    <property type="match status" value="1"/>
</dbReference>
<dbReference type="AlphaFoldDB" id="A0AAJ6NQ35"/>
<evidence type="ECO:0000313" key="2">
    <source>
        <dbReference type="EMBL" id="WGV24634.1"/>
    </source>
</evidence>
<gene>
    <name evidence="2" type="ORF">QI031_23125</name>
</gene>
<dbReference type="PANTHER" id="PTHR35400:SF1">
    <property type="entry name" value="SLR1083 PROTEIN"/>
    <property type="match status" value="1"/>
</dbReference>
<accession>A0AAJ6NQ35</accession>
<dbReference type="PANTHER" id="PTHR35400">
    <property type="entry name" value="SLR1083 PROTEIN"/>
    <property type="match status" value="1"/>
</dbReference>
<protein>
    <submittedName>
        <fullName evidence="2">Uma2 family endonuclease</fullName>
    </submittedName>
</protein>
<dbReference type="SUPFAM" id="SSF52980">
    <property type="entry name" value="Restriction endonuclease-like"/>
    <property type="match status" value="1"/>
</dbReference>
<dbReference type="Pfam" id="PF05685">
    <property type="entry name" value="Uma2"/>
    <property type="match status" value="1"/>
</dbReference>
<dbReference type="KEGG" id="hbq:QI031_23125"/>
<dbReference type="Proteomes" id="UP001223520">
    <property type="component" value="Chromosome"/>
</dbReference>
<dbReference type="InterPro" id="IPR008538">
    <property type="entry name" value="Uma2"/>
</dbReference>
<evidence type="ECO:0000259" key="1">
    <source>
        <dbReference type="Pfam" id="PF05685"/>
    </source>
</evidence>
<dbReference type="RefSeq" id="WP_281481953.1">
    <property type="nucleotide sequence ID" value="NZ_CP124543.1"/>
</dbReference>
<dbReference type="InterPro" id="IPR012296">
    <property type="entry name" value="Nuclease_put_TT1808"/>
</dbReference>
<keyword evidence="2" id="KW-0540">Nuclease</keyword>
<dbReference type="EMBL" id="CP124543">
    <property type="protein sequence ID" value="WGV24634.1"/>
    <property type="molecule type" value="Genomic_DNA"/>
</dbReference>
<keyword evidence="3" id="KW-1185">Reference proteome</keyword>
<keyword evidence="2" id="KW-0255">Endonuclease</keyword>
<dbReference type="CDD" id="cd06260">
    <property type="entry name" value="DUF820-like"/>
    <property type="match status" value="1"/>
</dbReference>